<keyword evidence="7" id="KW-1185">Reference proteome</keyword>
<evidence type="ECO:0000256" key="3">
    <source>
        <dbReference type="ARBA" id="ARBA00023125"/>
    </source>
</evidence>
<keyword evidence="3" id="KW-0238">DNA-binding</keyword>
<dbReference type="InterPro" id="IPR002104">
    <property type="entry name" value="Integrase_catalytic"/>
</dbReference>
<dbReference type="CDD" id="cd00397">
    <property type="entry name" value="DNA_BRE_C"/>
    <property type="match status" value="1"/>
</dbReference>
<dbReference type="PANTHER" id="PTHR30349:SF77">
    <property type="entry name" value="TYROSINE RECOMBINASE XERC"/>
    <property type="match status" value="1"/>
</dbReference>
<dbReference type="InterPro" id="IPR010998">
    <property type="entry name" value="Integrase_recombinase_N"/>
</dbReference>
<dbReference type="Gene3D" id="1.10.150.130">
    <property type="match status" value="1"/>
</dbReference>
<organism evidence="6 7">
    <name type="scientific">Cohnella soli</name>
    <dbReference type="NCBI Taxonomy" id="425005"/>
    <lineage>
        <taxon>Bacteria</taxon>
        <taxon>Bacillati</taxon>
        <taxon>Bacillota</taxon>
        <taxon>Bacilli</taxon>
        <taxon>Bacillales</taxon>
        <taxon>Paenibacillaceae</taxon>
        <taxon>Cohnella</taxon>
    </lineage>
</organism>
<dbReference type="InterPro" id="IPR013762">
    <property type="entry name" value="Integrase-like_cat_sf"/>
</dbReference>
<reference evidence="7" key="1">
    <citation type="journal article" date="2019" name="Int. J. Syst. Evol. Microbiol.">
        <title>The Global Catalogue of Microorganisms (GCM) 10K type strain sequencing project: providing services to taxonomists for standard genome sequencing and annotation.</title>
        <authorList>
            <consortium name="The Broad Institute Genomics Platform"/>
            <consortium name="The Broad Institute Genome Sequencing Center for Infectious Disease"/>
            <person name="Wu L."/>
            <person name="Ma J."/>
        </authorList>
    </citation>
    <scope>NUCLEOTIDE SEQUENCE [LARGE SCALE GENOMIC DNA]</scope>
    <source>
        <strain evidence="7">CGMCC 1.18575</strain>
    </source>
</reference>
<evidence type="ECO:0000259" key="5">
    <source>
        <dbReference type="PROSITE" id="PS51898"/>
    </source>
</evidence>
<dbReference type="Pfam" id="PF00589">
    <property type="entry name" value="Phage_integrase"/>
    <property type="match status" value="1"/>
</dbReference>
<protein>
    <submittedName>
        <fullName evidence="6">Tyrosine-type recombinase/integrase</fullName>
    </submittedName>
</protein>
<dbReference type="Gene3D" id="1.10.443.10">
    <property type="entry name" value="Intergrase catalytic core"/>
    <property type="match status" value="1"/>
</dbReference>
<evidence type="ECO:0000313" key="7">
    <source>
        <dbReference type="Proteomes" id="UP001596113"/>
    </source>
</evidence>
<gene>
    <name evidence="6" type="ORF">ACFPOF_03435</name>
</gene>
<dbReference type="InterPro" id="IPR050090">
    <property type="entry name" value="Tyrosine_recombinase_XerCD"/>
</dbReference>
<keyword evidence="2" id="KW-0229">DNA integration</keyword>
<feature type="domain" description="Tyr recombinase" evidence="5">
    <location>
        <begin position="137"/>
        <end position="324"/>
    </location>
</feature>
<dbReference type="PANTHER" id="PTHR30349">
    <property type="entry name" value="PHAGE INTEGRASE-RELATED"/>
    <property type="match status" value="1"/>
</dbReference>
<evidence type="ECO:0000256" key="4">
    <source>
        <dbReference type="ARBA" id="ARBA00023172"/>
    </source>
</evidence>
<comment type="caution">
    <text evidence="6">The sequence shown here is derived from an EMBL/GenBank/DDBJ whole genome shotgun (WGS) entry which is preliminary data.</text>
</comment>
<accession>A0ABW0HNL4</accession>
<dbReference type="RefSeq" id="WP_378129658.1">
    <property type="nucleotide sequence ID" value="NZ_JBHSMI010000006.1"/>
</dbReference>
<dbReference type="SUPFAM" id="SSF56349">
    <property type="entry name" value="DNA breaking-rejoining enzymes"/>
    <property type="match status" value="1"/>
</dbReference>
<dbReference type="Proteomes" id="UP001596113">
    <property type="component" value="Unassembled WGS sequence"/>
</dbReference>
<name>A0ABW0HNL4_9BACL</name>
<sequence>MRGFLDANYPLIHFCEVLVFVVIWNILCDTMTLEPRERPGDIVIESFAIYLKSHGKTEATITTYMRTIERFISSNYGTVNPDEFAGNYQKWIQNDRSGSGNSTKGVHKAAGQAFSRYLTGNDKKINFIPQHPNVTVAATPWLTHEQFSQLLATMKSISGRADLYRRDVTIIETFVYTGFKVSQVSQLNVGDVNFRRNAIWNGSQWMPMADSLRESLKLWIAHRRDLRKLNDAEKREAPLFVSRNGLRMGRRTISLMIESYYLPGLKITPEILRHTFAKWLLKATNNDTQFVLSMLGTAQSKYVQPETMINPWQLRELPINAGRS</sequence>
<dbReference type="InterPro" id="IPR011010">
    <property type="entry name" value="DNA_brk_join_enz"/>
</dbReference>
<evidence type="ECO:0000256" key="1">
    <source>
        <dbReference type="ARBA" id="ARBA00004496"/>
    </source>
</evidence>
<comment type="subcellular location">
    <subcellularLocation>
        <location evidence="1">Cytoplasm</location>
    </subcellularLocation>
</comment>
<keyword evidence="4" id="KW-0233">DNA recombination</keyword>
<proteinExistence type="predicted"/>
<evidence type="ECO:0000256" key="2">
    <source>
        <dbReference type="ARBA" id="ARBA00022908"/>
    </source>
</evidence>
<evidence type="ECO:0000313" key="6">
    <source>
        <dbReference type="EMBL" id="MFC5401776.1"/>
    </source>
</evidence>
<dbReference type="EMBL" id="JBHSMI010000006">
    <property type="protein sequence ID" value="MFC5401776.1"/>
    <property type="molecule type" value="Genomic_DNA"/>
</dbReference>
<dbReference type="PROSITE" id="PS51898">
    <property type="entry name" value="TYR_RECOMBINASE"/>
    <property type="match status" value="1"/>
</dbReference>